<dbReference type="EMBL" id="QFFZ01000061">
    <property type="protein sequence ID" value="TEB09060.1"/>
    <property type="molecule type" value="Genomic_DNA"/>
</dbReference>
<protein>
    <submittedName>
        <fullName evidence="2">Uncharacterized protein</fullName>
    </submittedName>
</protein>
<keyword evidence="1" id="KW-0175">Coiled coil</keyword>
<sequence>MDIYQLQRQIQDLRQEVNTINQVASQLQRSEANNAAQLQRLHQNEAIATQQLHTIQQLCNRLNQDVNVISNVAQQVTSQMFTRPITSGQWGAYSQPTTGQFGAFNPSITTGWYSQGMMGMPSNIASTYTANLGTGITPFASNVRLETPQQMQTGQYGASGFVSAPFAQNIRLETPQQTQTSQYQHGATGFAGIPFASNVRLETPQQNNFANIPFASNISLETPQQMQSSQYGTTGFAGSHLSPYSASHISASAMPTTGLWSQPLASSQNLGMYSSF</sequence>
<reference evidence="2 3" key="1">
    <citation type="journal article" date="2018" name="Environ. Microbiol.">
        <title>Novel energy conservation strategies and behaviour of Pelotomaculum schinkii driving syntrophic propionate catabolism.</title>
        <authorList>
            <person name="Hidalgo-Ahumada C.A.P."/>
            <person name="Nobu M.K."/>
            <person name="Narihiro T."/>
            <person name="Tamaki H."/>
            <person name="Liu W.T."/>
            <person name="Kamagata Y."/>
            <person name="Stams A.J.M."/>
            <person name="Imachi H."/>
            <person name="Sousa D.Z."/>
        </authorList>
    </citation>
    <scope>NUCLEOTIDE SEQUENCE [LARGE SCALE GENOMIC DNA]</scope>
    <source>
        <strain evidence="2 3">MGP</strain>
    </source>
</reference>
<proteinExistence type="predicted"/>
<dbReference type="RefSeq" id="WP_134215539.1">
    <property type="nucleotide sequence ID" value="NZ_QFFZ01000061.1"/>
</dbReference>
<dbReference type="AlphaFoldDB" id="A0A4Y7RJY8"/>
<organism evidence="2 3">
    <name type="scientific">Pelotomaculum propionicicum</name>
    <dbReference type="NCBI Taxonomy" id="258475"/>
    <lineage>
        <taxon>Bacteria</taxon>
        <taxon>Bacillati</taxon>
        <taxon>Bacillota</taxon>
        <taxon>Clostridia</taxon>
        <taxon>Eubacteriales</taxon>
        <taxon>Desulfotomaculaceae</taxon>
        <taxon>Pelotomaculum</taxon>
    </lineage>
</organism>
<name>A0A4Y7RJY8_9FIRM</name>
<accession>A0A4Y7RJY8</accession>
<keyword evidence="3" id="KW-1185">Reference proteome</keyword>
<evidence type="ECO:0000313" key="3">
    <source>
        <dbReference type="Proteomes" id="UP000297597"/>
    </source>
</evidence>
<evidence type="ECO:0000256" key="1">
    <source>
        <dbReference type="SAM" id="Coils"/>
    </source>
</evidence>
<gene>
    <name evidence="2" type="ORF">Pmgp_03412</name>
</gene>
<comment type="caution">
    <text evidence="2">The sequence shown here is derived from an EMBL/GenBank/DDBJ whole genome shotgun (WGS) entry which is preliminary data.</text>
</comment>
<evidence type="ECO:0000313" key="2">
    <source>
        <dbReference type="EMBL" id="TEB09060.1"/>
    </source>
</evidence>
<dbReference type="Proteomes" id="UP000297597">
    <property type="component" value="Unassembled WGS sequence"/>
</dbReference>
<feature type="coiled-coil region" evidence="1">
    <location>
        <begin position="3"/>
        <end position="30"/>
    </location>
</feature>
<dbReference type="OrthoDB" id="9875769at2"/>